<dbReference type="Proteomes" id="UP000008136">
    <property type="component" value="Chromosome"/>
</dbReference>
<dbReference type="STRING" id="693661.Arcve_1892"/>
<evidence type="ECO:0000313" key="3">
    <source>
        <dbReference type="Proteomes" id="UP000008136"/>
    </source>
</evidence>
<dbReference type="KEGG" id="ave:Arcve_1892"/>
<sequence length="62" mass="7196">MEQRAPPFRTEDVTEAGLNGLERRVTELEREVEELKAHVLLGTDEENQPQRMHKVELPALRC</sequence>
<name>F2KRF1_ARCVS</name>
<feature type="coiled-coil region" evidence="1">
    <location>
        <begin position="11"/>
        <end position="38"/>
    </location>
</feature>
<dbReference type="RefSeq" id="WP_013684541.1">
    <property type="nucleotide sequence ID" value="NC_015320.1"/>
</dbReference>
<organism evidence="2 3">
    <name type="scientific">Archaeoglobus veneficus (strain DSM 11195 / SNP6)</name>
    <dbReference type="NCBI Taxonomy" id="693661"/>
    <lineage>
        <taxon>Archaea</taxon>
        <taxon>Methanobacteriati</taxon>
        <taxon>Methanobacteriota</taxon>
        <taxon>Archaeoglobi</taxon>
        <taxon>Archaeoglobales</taxon>
        <taxon>Archaeoglobaceae</taxon>
        <taxon>Archaeoglobus</taxon>
    </lineage>
</organism>
<dbReference type="AlphaFoldDB" id="F2KRF1"/>
<reference evidence="2 3" key="1">
    <citation type="submission" date="2011-03" db="EMBL/GenBank/DDBJ databases">
        <title>The complete genome of Archaeoglobus veneficus SNP6.</title>
        <authorList>
            <consortium name="US DOE Joint Genome Institute (JGI-PGF)"/>
            <person name="Lucas S."/>
            <person name="Copeland A."/>
            <person name="Lapidus A."/>
            <person name="Bruce D."/>
            <person name="Goodwin L."/>
            <person name="Pitluck S."/>
            <person name="Kyrpides N."/>
            <person name="Mavromatis K."/>
            <person name="Pagani I."/>
            <person name="Ivanova N."/>
            <person name="Mikhailova N."/>
            <person name="Lu M."/>
            <person name="Detter J.C."/>
            <person name="Tapia R."/>
            <person name="Han C."/>
            <person name="Land M."/>
            <person name="Hauser L."/>
            <person name="Markowitz V."/>
            <person name="Cheng J.-F."/>
            <person name="Hugenholtz P."/>
            <person name="Woyke T."/>
            <person name="Wu D."/>
            <person name="Spring S."/>
            <person name="Brambilla E."/>
            <person name="Klenk H.-P."/>
            <person name="Eisen J.A."/>
        </authorList>
    </citation>
    <scope>NUCLEOTIDE SEQUENCE [LARGE SCALE GENOMIC DNA]</scope>
    <source>
        <strain>SNP6</strain>
    </source>
</reference>
<accession>F2KRF1</accession>
<proteinExistence type="predicted"/>
<dbReference type="EMBL" id="CP002588">
    <property type="protein sequence ID" value="AEA47885.1"/>
    <property type="molecule type" value="Genomic_DNA"/>
</dbReference>
<keyword evidence="3" id="KW-1185">Reference proteome</keyword>
<dbReference type="HOGENOM" id="CLU_2893027_0_0_2"/>
<gene>
    <name evidence="2" type="ordered locus">Arcve_1892</name>
</gene>
<evidence type="ECO:0000256" key="1">
    <source>
        <dbReference type="SAM" id="Coils"/>
    </source>
</evidence>
<dbReference type="GeneID" id="10395023"/>
<evidence type="ECO:0000313" key="2">
    <source>
        <dbReference type="EMBL" id="AEA47885.1"/>
    </source>
</evidence>
<keyword evidence="1" id="KW-0175">Coiled coil</keyword>
<protein>
    <submittedName>
        <fullName evidence="2">Uncharacterized protein</fullName>
    </submittedName>
</protein>